<reference evidence="2 3" key="1">
    <citation type="journal article" date="2019" name="Int. J. Syst. Evol. Microbiol.">
        <title>Limnobaculum parvum gen. nov., sp. nov., isolated from a freshwater lake.</title>
        <authorList>
            <person name="Baek C."/>
            <person name="Shin S.K."/>
            <person name="Yi H."/>
        </authorList>
    </citation>
    <scope>NUCLEOTIDE SEQUENCE [LARGE SCALE GENOMIC DNA]</scope>
    <source>
        <strain evidence="2 3">HYN0051</strain>
    </source>
</reference>
<dbReference type="AlphaFoldDB" id="A0A2Y9U0N8"/>
<dbReference type="GO" id="GO:0009279">
    <property type="term" value="C:cell outer membrane"/>
    <property type="evidence" value="ECO:0007669"/>
    <property type="project" value="InterPro"/>
</dbReference>
<protein>
    <submittedName>
        <fullName evidence="2">Rcs stress response system protein RcsF</fullName>
    </submittedName>
</protein>
<dbReference type="KEGG" id="lpv:HYN51_13720"/>
<keyword evidence="1" id="KW-0732">Signal</keyword>
<gene>
    <name evidence="2" type="primary">rcsF</name>
    <name evidence="2" type="ORF">HYN51_13720</name>
</gene>
<dbReference type="OrthoDB" id="6505467at2"/>
<dbReference type="EMBL" id="CP029185">
    <property type="protein sequence ID" value="AWH89515.1"/>
    <property type="molecule type" value="Genomic_DNA"/>
</dbReference>
<name>A0A2Y9U0N8_9GAMM</name>
<dbReference type="RefSeq" id="WP_108901559.1">
    <property type="nucleotide sequence ID" value="NZ_CP029185.2"/>
</dbReference>
<dbReference type="InterPro" id="IPR030852">
    <property type="entry name" value="RcsF"/>
</dbReference>
<dbReference type="Proteomes" id="UP000244908">
    <property type="component" value="Chromosome"/>
</dbReference>
<proteinExistence type="predicted"/>
<dbReference type="GO" id="GO:0035556">
    <property type="term" value="P:intracellular signal transduction"/>
    <property type="evidence" value="ECO:0007669"/>
    <property type="project" value="InterPro"/>
</dbReference>
<keyword evidence="3" id="KW-1185">Reference proteome</keyword>
<organism evidence="2 3">
    <name type="scientific">Limnobaculum parvum</name>
    <dbReference type="NCBI Taxonomy" id="2172103"/>
    <lineage>
        <taxon>Bacteria</taxon>
        <taxon>Pseudomonadati</taxon>
        <taxon>Pseudomonadota</taxon>
        <taxon>Gammaproteobacteria</taxon>
        <taxon>Enterobacterales</taxon>
        <taxon>Budviciaceae</taxon>
        <taxon>Limnobaculum</taxon>
    </lineage>
</organism>
<evidence type="ECO:0000256" key="1">
    <source>
        <dbReference type="SAM" id="SignalP"/>
    </source>
</evidence>
<dbReference type="Gene3D" id="3.30.110.70">
    <property type="entry name" value="Hypothetical protein apc22750. Chain B"/>
    <property type="match status" value="1"/>
</dbReference>
<feature type="signal peptide" evidence="1">
    <location>
        <begin position="1"/>
        <end position="19"/>
    </location>
</feature>
<accession>A0A2Y9U0N8</accession>
<feature type="chain" id="PRO_5016166079" evidence="1">
    <location>
        <begin position="20"/>
        <end position="113"/>
    </location>
</feature>
<sequence length="113" mass="12037">MRILTLCLFALFLGGCAQSGPSAPELEPVKLYKTEAELSGASFKEMGLVSGDSCQFTAQDSPPSITSAMLSMQKRAAYKEANAVLLHHCEMMSSAPGCYQVAVCEGTALHINF</sequence>
<evidence type="ECO:0000313" key="2">
    <source>
        <dbReference type="EMBL" id="AWH89515.1"/>
    </source>
</evidence>
<evidence type="ECO:0000313" key="3">
    <source>
        <dbReference type="Proteomes" id="UP000244908"/>
    </source>
</evidence>
<dbReference type="Pfam" id="PF16358">
    <property type="entry name" value="RcsF"/>
    <property type="match status" value="1"/>
</dbReference>
<dbReference type="PROSITE" id="PS51257">
    <property type="entry name" value="PROKAR_LIPOPROTEIN"/>
    <property type="match status" value="1"/>
</dbReference>